<keyword evidence="3" id="KW-0479">Metal-binding</keyword>
<comment type="cofactor">
    <cofactor evidence="3">
        <name>Mg(2+)</name>
        <dbReference type="ChEBI" id="CHEBI:18420"/>
    </cofactor>
    <text evidence="3">Binds 1 Mg(2+) ion.</text>
</comment>
<evidence type="ECO:0000256" key="3">
    <source>
        <dbReference type="PIRSR" id="PIRSR601952-2"/>
    </source>
</evidence>
<protein>
    <submittedName>
        <fullName evidence="6">Alkaline phosphatase</fullName>
    </submittedName>
</protein>
<name>A0A2S9J3Y6_9SPHI</name>
<dbReference type="Pfam" id="PF00245">
    <property type="entry name" value="Alk_phosphatase"/>
    <property type="match status" value="1"/>
</dbReference>
<keyword evidence="7" id="KW-1185">Reference proteome</keyword>
<dbReference type="CDD" id="cd16012">
    <property type="entry name" value="ALP"/>
    <property type="match status" value="1"/>
</dbReference>
<dbReference type="OrthoDB" id="9794455at2"/>
<keyword evidence="5" id="KW-0732">Signal</keyword>
<feature type="binding site" evidence="3">
    <location>
        <position position="290"/>
    </location>
    <ligand>
        <name>Zn(2+)</name>
        <dbReference type="ChEBI" id="CHEBI:29105"/>
        <label>2</label>
    </ligand>
</feature>
<dbReference type="EMBL" id="PVBQ01000006">
    <property type="protein sequence ID" value="PRD47497.1"/>
    <property type="molecule type" value="Genomic_DNA"/>
</dbReference>
<dbReference type="PRINTS" id="PR00113">
    <property type="entry name" value="ALKPHPHTASE"/>
</dbReference>
<organism evidence="6 7">
    <name type="scientific">Sphingobacterium haloxyli</name>
    <dbReference type="NCBI Taxonomy" id="2100533"/>
    <lineage>
        <taxon>Bacteria</taxon>
        <taxon>Pseudomonadati</taxon>
        <taxon>Bacteroidota</taxon>
        <taxon>Sphingobacteriia</taxon>
        <taxon>Sphingobacteriales</taxon>
        <taxon>Sphingobacteriaceae</taxon>
        <taxon>Sphingobacterium</taxon>
    </lineage>
</organism>
<gene>
    <name evidence="6" type="ORF">C5745_09250</name>
</gene>
<dbReference type="AlphaFoldDB" id="A0A2S9J3Y6"/>
<evidence type="ECO:0000256" key="4">
    <source>
        <dbReference type="RuleBase" id="RU003946"/>
    </source>
</evidence>
<feature type="binding site" evidence="3">
    <location>
        <position position="281"/>
    </location>
    <ligand>
        <name>Mg(2+)</name>
        <dbReference type="ChEBI" id="CHEBI:18420"/>
    </ligand>
</feature>
<evidence type="ECO:0000256" key="5">
    <source>
        <dbReference type="SAM" id="SignalP"/>
    </source>
</evidence>
<keyword evidence="3" id="KW-0862">Zinc</keyword>
<feature type="binding site" evidence="3">
    <location>
        <position position="151"/>
    </location>
    <ligand>
        <name>Mg(2+)</name>
        <dbReference type="ChEBI" id="CHEBI:18420"/>
    </ligand>
</feature>
<dbReference type="InterPro" id="IPR001952">
    <property type="entry name" value="Alkaline_phosphatase"/>
</dbReference>
<feature type="binding site" evidence="3">
    <location>
        <position position="286"/>
    </location>
    <ligand>
        <name>Zn(2+)</name>
        <dbReference type="ChEBI" id="CHEBI:29105"/>
        <label>2</label>
    </ligand>
</feature>
<feature type="binding site" evidence="3">
    <location>
        <position position="328"/>
    </location>
    <ligand>
        <name>Zn(2+)</name>
        <dbReference type="ChEBI" id="CHEBI:29105"/>
        <label>2</label>
    </ligand>
</feature>
<accession>A0A2S9J3Y6</accession>
<dbReference type="PANTHER" id="PTHR11596:SF5">
    <property type="entry name" value="ALKALINE PHOSPHATASE"/>
    <property type="match status" value="1"/>
</dbReference>
<sequence>MRRRDFFKKTALGAIGASVLSPFSSFAGRFVDETLGNAGKAKNIIFMVSDGMSIGTLNMADMMRQRKEGRESNWLSLYSHDKVRRALMDTASANSLITDSAAASSSWGGGIRVPNGSLNVNADGSFNKPILQKFKAAGKSVGCVTSVTITHATPAGFCVNSVKRSAEPAIALQYMDLGFDIMMGGGEEFFSANKRPDKQDLFTKYQQAGFTVLKNRDDMNKLATNENKPILGVFHDGGLPYALDRENDAALATKTPSLAEMTKAAIKQLKNNNNGFVLQVEGGKVDWAAHANDPGGLIYDQLAFDDAVGEAMAFAEADKETLVIITTDHGNANPGLFSGAEANKNFDRIQTFKHTNDWILNGVDKSYSVARLIERIEFAQGYAIATDEAKVLLKHYEQLDSEGIYNPRRLPFQQLAQYQRKHLSIGWASMDHSADYVELAMYGPGSEDLKPFIKNTALHNFMLQTAGIQV</sequence>
<keyword evidence="3" id="KW-0460">Magnesium</keyword>
<evidence type="ECO:0000256" key="2">
    <source>
        <dbReference type="PIRSR" id="PIRSR601952-1"/>
    </source>
</evidence>
<comment type="caution">
    <text evidence="6">The sequence shown here is derived from an EMBL/GenBank/DDBJ whole genome shotgun (WGS) entry which is preliminary data.</text>
</comment>
<feature type="binding site" evidence="3">
    <location>
        <position position="50"/>
    </location>
    <ligand>
        <name>Zn(2+)</name>
        <dbReference type="ChEBI" id="CHEBI:29105"/>
        <label>2</label>
    </ligand>
</feature>
<reference evidence="6 7" key="1">
    <citation type="submission" date="2018-02" db="EMBL/GenBank/DDBJ databases">
        <title>The draft genome of Sphingobacterium sp. 5JN-11.</title>
        <authorList>
            <person name="Liu L."/>
            <person name="Li L."/>
            <person name="Liang L."/>
            <person name="Zhang X."/>
            <person name="Wang T."/>
        </authorList>
    </citation>
    <scope>NUCLEOTIDE SEQUENCE [LARGE SCALE GENOMIC DNA]</scope>
    <source>
        <strain evidence="6 7">5JN-11</strain>
    </source>
</reference>
<dbReference type="SMART" id="SM00098">
    <property type="entry name" value="alkPPc"/>
    <property type="match status" value="1"/>
</dbReference>
<dbReference type="Gene3D" id="1.10.60.40">
    <property type="match status" value="1"/>
</dbReference>
<dbReference type="SUPFAM" id="SSF53649">
    <property type="entry name" value="Alkaline phosphatase-like"/>
    <property type="match status" value="1"/>
</dbReference>
<feature type="active site" description="Phosphoserine intermediate" evidence="2">
    <location>
        <position position="100"/>
    </location>
</feature>
<feature type="binding site" evidence="3">
    <location>
        <position position="329"/>
    </location>
    <ligand>
        <name>Zn(2+)</name>
        <dbReference type="ChEBI" id="CHEBI:29105"/>
        <label>2</label>
    </ligand>
</feature>
<feature type="binding site" evidence="3">
    <location>
        <position position="153"/>
    </location>
    <ligand>
        <name>Mg(2+)</name>
        <dbReference type="ChEBI" id="CHEBI:18420"/>
    </ligand>
</feature>
<dbReference type="PANTHER" id="PTHR11596">
    <property type="entry name" value="ALKALINE PHOSPHATASE"/>
    <property type="match status" value="1"/>
</dbReference>
<feature type="binding site" evidence="3">
    <location>
        <position position="50"/>
    </location>
    <ligand>
        <name>Mg(2+)</name>
        <dbReference type="ChEBI" id="CHEBI:18420"/>
    </ligand>
</feature>
<dbReference type="InterPro" id="IPR017850">
    <property type="entry name" value="Alkaline_phosphatase_core_sf"/>
</dbReference>
<feature type="binding site" evidence="3">
    <location>
        <position position="432"/>
    </location>
    <ligand>
        <name>Zn(2+)</name>
        <dbReference type="ChEBI" id="CHEBI:29105"/>
        <label>2</label>
    </ligand>
</feature>
<dbReference type="GO" id="GO:0004035">
    <property type="term" value="F:alkaline phosphatase activity"/>
    <property type="evidence" value="ECO:0007669"/>
    <property type="project" value="TreeGrafter"/>
</dbReference>
<feature type="signal peptide" evidence="5">
    <location>
        <begin position="1"/>
        <end position="27"/>
    </location>
</feature>
<evidence type="ECO:0000313" key="7">
    <source>
        <dbReference type="Proteomes" id="UP000239711"/>
    </source>
</evidence>
<comment type="similarity">
    <text evidence="4">Belongs to the alkaline phosphatase family.</text>
</comment>
<dbReference type="RefSeq" id="WP_105716719.1">
    <property type="nucleotide sequence ID" value="NZ_PVBQ01000006.1"/>
</dbReference>
<feature type="chain" id="PRO_5015580875" evidence="5">
    <location>
        <begin position="28"/>
        <end position="470"/>
    </location>
</feature>
<evidence type="ECO:0000256" key="1">
    <source>
        <dbReference type="ARBA" id="ARBA00022553"/>
    </source>
</evidence>
<proteinExistence type="inferred from homology"/>
<dbReference type="Proteomes" id="UP000239711">
    <property type="component" value="Unassembled WGS sequence"/>
</dbReference>
<dbReference type="GO" id="GO:0046872">
    <property type="term" value="F:metal ion binding"/>
    <property type="evidence" value="ECO:0007669"/>
    <property type="project" value="UniProtKB-KW"/>
</dbReference>
<dbReference type="Gene3D" id="3.40.720.10">
    <property type="entry name" value="Alkaline Phosphatase, subunit A"/>
    <property type="match status" value="1"/>
</dbReference>
<comment type="cofactor">
    <cofactor evidence="3">
        <name>Zn(2+)</name>
        <dbReference type="ChEBI" id="CHEBI:29105"/>
    </cofactor>
    <text evidence="3">Binds 2 Zn(2+) ions.</text>
</comment>
<keyword evidence="1" id="KW-0597">Phosphoprotein</keyword>
<evidence type="ECO:0000313" key="6">
    <source>
        <dbReference type="EMBL" id="PRD47497.1"/>
    </source>
</evidence>